<evidence type="ECO:0000313" key="2">
    <source>
        <dbReference type="EMBL" id="SNC62937.1"/>
    </source>
</evidence>
<dbReference type="InterPro" id="IPR029069">
    <property type="entry name" value="HotDog_dom_sf"/>
</dbReference>
<dbReference type="SUPFAM" id="SSF54637">
    <property type="entry name" value="Thioesterase/thiol ester dehydrase-isomerase"/>
    <property type="match status" value="1"/>
</dbReference>
<dbReference type="Pfam" id="PF13452">
    <property type="entry name" value="FAS1_DH_region"/>
    <property type="match status" value="1"/>
</dbReference>
<sequence>MTAPQSPPAGGTLAERIAGLSLTSPEPRPVTRPALRAFARAVGSDHPVHHDVEAARAAGHADLIAPPTYVVTVAQAADLAMLGDPAIGVQLQNVVHGEQSFQHARPVVAGDELTATARVESARMVGGSCMTVLRTEVVDAGGHEVAASRSTLVISAPTAEEAS</sequence>
<dbReference type="CDD" id="cd03441">
    <property type="entry name" value="R_hydratase_like"/>
    <property type="match status" value="1"/>
</dbReference>
<dbReference type="PIRSF" id="PIRSF018072">
    <property type="entry name" value="UCP018072"/>
    <property type="match status" value="1"/>
</dbReference>
<accession>A0A212TA55</accession>
<gene>
    <name evidence="2" type="ORF">SAMN05445756_0799</name>
</gene>
<dbReference type="Proteomes" id="UP000198122">
    <property type="component" value="Unassembled WGS sequence"/>
</dbReference>
<organism evidence="2 3">
    <name type="scientific">Kytococcus aerolatus</name>
    <dbReference type="NCBI Taxonomy" id="592308"/>
    <lineage>
        <taxon>Bacteria</taxon>
        <taxon>Bacillati</taxon>
        <taxon>Actinomycetota</taxon>
        <taxon>Actinomycetes</taxon>
        <taxon>Micrococcales</taxon>
        <taxon>Kytococcaceae</taxon>
        <taxon>Kytococcus</taxon>
    </lineage>
</organism>
<dbReference type="PANTHER" id="PTHR43437">
    <property type="entry name" value="HYDROXYACYL-THIOESTER DEHYDRATASE TYPE 2, MITOCHONDRIAL-RELATED"/>
    <property type="match status" value="1"/>
</dbReference>
<dbReference type="InterPro" id="IPR039569">
    <property type="entry name" value="FAS1-like_DH_region"/>
</dbReference>
<dbReference type="PANTHER" id="PTHR43437:SF3">
    <property type="entry name" value="HYDROXYACYL-THIOESTER DEHYDRATASE TYPE 2, MITOCHONDRIAL"/>
    <property type="match status" value="1"/>
</dbReference>
<dbReference type="InterPro" id="IPR016709">
    <property type="entry name" value="HadA-like"/>
</dbReference>
<dbReference type="InterPro" id="IPR050965">
    <property type="entry name" value="UPF0336/Enoyl-CoA_hydratase"/>
</dbReference>
<evidence type="ECO:0000313" key="3">
    <source>
        <dbReference type="Proteomes" id="UP000198122"/>
    </source>
</evidence>
<dbReference type="EMBL" id="FYEZ01000001">
    <property type="protein sequence ID" value="SNC62937.1"/>
    <property type="molecule type" value="Genomic_DNA"/>
</dbReference>
<dbReference type="RefSeq" id="WP_088817738.1">
    <property type="nucleotide sequence ID" value="NZ_FYEZ01000001.1"/>
</dbReference>
<keyword evidence="3" id="KW-1185">Reference proteome</keyword>
<dbReference type="Gene3D" id="3.10.129.10">
    <property type="entry name" value="Hotdog Thioesterase"/>
    <property type="match status" value="1"/>
</dbReference>
<protein>
    <submittedName>
        <fullName evidence="2">Acyl dehydratase</fullName>
    </submittedName>
</protein>
<dbReference type="GO" id="GO:0019171">
    <property type="term" value="F:(3R)-hydroxyacyl-[acyl-carrier-protein] dehydratase activity"/>
    <property type="evidence" value="ECO:0007669"/>
    <property type="project" value="TreeGrafter"/>
</dbReference>
<dbReference type="GO" id="GO:0006633">
    <property type="term" value="P:fatty acid biosynthetic process"/>
    <property type="evidence" value="ECO:0007669"/>
    <property type="project" value="TreeGrafter"/>
</dbReference>
<proteinExistence type="predicted"/>
<name>A0A212TA55_9MICO</name>
<dbReference type="OrthoDB" id="5415111at2"/>
<feature type="domain" description="FAS1-like dehydratase" evidence="1">
    <location>
        <begin position="24"/>
        <end position="146"/>
    </location>
</feature>
<evidence type="ECO:0000259" key="1">
    <source>
        <dbReference type="Pfam" id="PF13452"/>
    </source>
</evidence>
<reference evidence="2 3" key="1">
    <citation type="submission" date="2017-06" db="EMBL/GenBank/DDBJ databases">
        <authorList>
            <person name="Kim H.J."/>
            <person name="Triplett B.A."/>
        </authorList>
    </citation>
    <scope>NUCLEOTIDE SEQUENCE [LARGE SCALE GENOMIC DNA]</scope>
    <source>
        <strain evidence="2 3">DSM 22179</strain>
    </source>
</reference>
<dbReference type="AlphaFoldDB" id="A0A212TA55"/>